<evidence type="ECO:0000313" key="1">
    <source>
        <dbReference type="EMBL" id="KAK3300024.1"/>
    </source>
</evidence>
<reference evidence="1" key="2">
    <citation type="submission" date="2023-06" db="EMBL/GenBank/DDBJ databases">
        <authorList>
            <consortium name="Lawrence Berkeley National Laboratory"/>
            <person name="Haridas S."/>
            <person name="Hensen N."/>
            <person name="Bonometti L."/>
            <person name="Westerberg I."/>
            <person name="Brannstrom I.O."/>
            <person name="Guillou S."/>
            <person name="Cros-Aarteil S."/>
            <person name="Calhoun S."/>
            <person name="Kuo A."/>
            <person name="Mondo S."/>
            <person name="Pangilinan J."/>
            <person name="Riley R."/>
            <person name="Labutti K."/>
            <person name="Andreopoulos B."/>
            <person name="Lipzen A."/>
            <person name="Chen C."/>
            <person name="Yanf M."/>
            <person name="Daum C."/>
            <person name="Ng V."/>
            <person name="Clum A."/>
            <person name="Steindorff A."/>
            <person name="Ohm R."/>
            <person name="Martin F."/>
            <person name="Silar P."/>
            <person name="Natvig D."/>
            <person name="Lalanne C."/>
            <person name="Gautier V."/>
            <person name="Ament-Velasquez S.L."/>
            <person name="Kruys A."/>
            <person name="Hutchinson M.I."/>
            <person name="Powell A.J."/>
            <person name="Barry K."/>
            <person name="Miller A.N."/>
            <person name="Grigoriev I.V."/>
            <person name="Debuchy R."/>
            <person name="Gladieux P."/>
            <person name="Thoren M.H."/>
            <person name="Johannesson H."/>
        </authorList>
    </citation>
    <scope>NUCLEOTIDE SEQUENCE</scope>
    <source>
        <strain evidence="1">CBS 168.71</strain>
    </source>
</reference>
<dbReference type="RefSeq" id="XP_062663538.1">
    <property type="nucleotide sequence ID" value="XM_062808417.1"/>
</dbReference>
<dbReference type="EMBL" id="JAUEPN010000001">
    <property type="protein sequence ID" value="KAK3300024.1"/>
    <property type="molecule type" value="Genomic_DNA"/>
</dbReference>
<comment type="caution">
    <text evidence="1">The sequence shown here is derived from an EMBL/GenBank/DDBJ whole genome shotgun (WGS) entry which is preliminary data.</text>
</comment>
<name>A0AAE0HP03_9PEZI</name>
<protein>
    <submittedName>
        <fullName evidence="1">Uncharacterized protein</fullName>
    </submittedName>
</protein>
<dbReference type="AlphaFoldDB" id="A0AAE0HP03"/>
<organism evidence="1 2">
    <name type="scientific">Chaetomium fimeti</name>
    <dbReference type="NCBI Taxonomy" id="1854472"/>
    <lineage>
        <taxon>Eukaryota</taxon>
        <taxon>Fungi</taxon>
        <taxon>Dikarya</taxon>
        <taxon>Ascomycota</taxon>
        <taxon>Pezizomycotina</taxon>
        <taxon>Sordariomycetes</taxon>
        <taxon>Sordariomycetidae</taxon>
        <taxon>Sordariales</taxon>
        <taxon>Chaetomiaceae</taxon>
        <taxon>Chaetomium</taxon>
    </lineage>
</organism>
<evidence type="ECO:0000313" key="2">
    <source>
        <dbReference type="Proteomes" id="UP001278766"/>
    </source>
</evidence>
<dbReference type="Proteomes" id="UP001278766">
    <property type="component" value="Unassembled WGS sequence"/>
</dbReference>
<accession>A0AAE0HP03</accession>
<keyword evidence="2" id="KW-1185">Reference proteome</keyword>
<proteinExistence type="predicted"/>
<sequence>MPDEGKANIATVRMHPGAHHIGPSGLSGPPLLFDSRGRLAHTGDDGRQIGHNLEMCFVHLSQPRGYSTPSLGRIDRISRGLSTDDARRPCSAASPVDCWAGPRTRLLRIDAGSRKGTLFESPTGPRKEPECCGRVAVRLVPADRITSRIRPGITYEPDAAKGNVL</sequence>
<reference evidence="1" key="1">
    <citation type="journal article" date="2023" name="Mol. Phylogenet. Evol.">
        <title>Genome-scale phylogeny and comparative genomics of the fungal order Sordariales.</title>
        <authorList>
            <person name="Hensen N."/>
            <person name="Bonometti L."/>
            <person name="Westerberg I."/>
            <person name="Brannstrom I.O."/>
            <person name="Guillou S."/>
            <person name="Cros-Aarteil S."/>
            <person name="Calhoun S."/>
            <person name="Haridas S."/>
            <person name="Kuo A."/>
            <person name="Mondo S."/>
            <person name="Pangilinan J."/>
            <person name="Riley R."/>
            <person name="LaButti K."/>
            <person name="Andreopoulos B."/>
            <person name="Lipzen A."/>
            <person name="Chen C."/>
            <person name="Yan M."/>
            <person name="Daum C."/>
            <person name="Ng V."/>
            <person name="Clum A."/>
            <person name="Steindorff A."/>
            <person name="Ohm R.A."/>
            <person name="Martin F."/>
            <person name="Silar P."/>
            <person name="Natvig D.O."/>
            <person name="Lalanne C."/>
            <person name="Gautier V."/>
            <person name="Ament-Velasquez S.L."/>
            <person name="Kruys A."/>
            <person name="Hutchinson M.I."/>
            <person name="Powell A.J."/>
            <person name="Barry K."/>
            <person name="Miller A.N."/>
            <person name="Grigoriev I.V."/>
            <person name="Debuchy R."/>
            <person name="Gladieux P."/>
            <person name="Hiltunen Thoren M."/>
            <person name="Johannesson H."/>
        </authorList>
    </citation>
    <scope>NUCLEOTIDE SEQUENCE</scope>
    <source>
        <strain evidence="1">CBS 168.71</strain>
    </source>
</reference>
<gene>
    <name evidence="1" type="ORF">B0H64DRAFT_5474</name>
</gene>
<dbReference type="GeneID" id="87845365"/>